<dbReference type="AlphaFoldDB" id="A0AAU1ULZ7"/>
<reference evidence="2" key="1">
    <citation type="submission" date="2022-10" db="EMBL/GenBank/DDBJ databases">
        <title>The complete genomes of actinobacterial strains from the NBC collection.</title>
        <authorList>
            <person name="Joergensen T.S."/>
            <person name="Alvarez Arevalo M."/>
            <person name="Sterndorff E.B."/>
            <person name="Faurdal D."/>
            <person name="Vuksanovic O."/>
            <person name="Mourched A.-S."/>
            <person name="Charusanti P."/>
            <person name="Shaw S."/>
            <person name="Blin K."/>
            <person name="Weber T."/>
        </authorList>
    </citation>
    <scope>NUCLEOTIDE SEQUENCE</scope>
    <source>
        <strain evidence="2">NBC_00119</strain>
    </source>
</reference>
<dbReference type="EMBL" id="CP108195">
    <property type="protein sequence ID" value="WTS18257.1"/>
    <property type="molecule type" value="Genomic_DNA"/>
</dbReference>
<dbReference type="PANTHER" id="PTHR10948:SF23">
    <property type="entry name" value="TRANSPOSASE INSI FOR INSERTION SEQUENCE ELEMENT IS30A-RELATED"/>
    <property type="match status" value="1"/>
</dbReference>
<dbReference type="InterPro" id="IPR051917">
    <property type="entry name" value="Transposase-Integrase"/>
</dbReference>
<protein>
    <submittedName>
        <fullName evidence="2">Helix-turn-helix domain-containing protein</fullName>
    </submittedName>
</protein>
<dbReference type="GO" id="GO:0032196">
    <property type="term" value="P:transposition"/>
    <property type="evidence" value="ECO:0007669"/>
    <property type="project" value="TreeGrafter"/>
</dbReference>
<dbReference type="Pfam" id="PF13936">
    <property type="entry name" value="HTH_38"/>
    <property type="match status" value="1"/>
</dbReference>
<organism evidence="2">
    <name type="scientific">Streptomyces sp. NBC_00119</name>
    <dbReference type="NCBI Taxonomy" id="2975659"/>
    <lineage>
        <taxon>Bacteria</taxon>
        <taxon>Bacillati</taxon>
        <taxon>Actinomycetota</taxon>
        <taxon>Actinomycetes</taxon>
        <taxon>Kitasatosporales</taxon>
        <taxon>Streptomycetaceae</taxon>
        <taxon>Streptomyces</taxon>
    </lineage>
</organism>
<accession>A0AAU1ULZ7</accession>
<feature type="domain" description="Transposase IS30-like HTH" evidence="1">
    <location>
        <begin position="63"/>
        <end position="99"/>
    </location>
</feature>
<proteinExistence type="predicted"/>
<gene>
    <name evidence="2" type="ORF">OHU69_49185</name>
</gene>
<name>A0AAU1ULZ7_9ACTN</name>
<dbReference type="InterPro" id="IPR025246">
    <property type="entry name" value="IS30-like_HTH"/>
</dbReference>
<dbReference type="GO" id="GO:0004803">
    <property type="term" value="F:transposase activity"/>
    <property type="evidence" value="ECO:0007669"/>
    <property type="project" value="TreeGrafter"/>
</dbReference>
<dbReference type="GO" id="GO:0005829">
    <property type="term" value="C:cytosol"/>
    <property type="evidence" value="ECO:0007669"/>
    <property type="project" value="TreeGrafter"/>
</dbReference>
<sequence length="150" mass="16611">MIINYTGERTDPMKVDLWRRWRSGESISVISRQIGKPPGSVFTVLKHHGGIAPAPRKARAGSLTLGEREEISRGLCAGHSYRAIARLLGRAVSTISREVGNNGGRDVYRAIAAQERALDRARRPKQCLLAARPALRQTVLTLLCEEWSPE</sequence>
<evidence type="ECO:0000259" key="1">
    <source>
        <dbReference type="Pfam" id="PF13936"/>
    </source>
</evidence>
<evidence type="ECO:0000313" key="2">
    <source>
        <dbReference type="EMBL" id="WTS18257.1"/>
    </source>
</evidence>
<dbReference type="PANTHER" id="PTHR10948">
    <property type="entry name" value="TRANSPOSASE"/>
    <property type="match status" value="1"/>
</dbReference>